<dbReference type="Proteomes" id="UP000294593">
    <property type="component" value="Unassembled WGS sequence"/>
</dbReference>
<keyword evidence="4" id="KW-1185">Reference proteome</keyword>
<name>A0A4R6R713_9BURK</name>
<evidence type="ECO:0000259" key="2">
    <source>
        <dbReference type="Pfam" id="PF07589"/>
    </source>
</evidence>
<dbReference type="NCBIfam" id="NF038126">
    <property type="entry name" value="PEP_CTERM_FxDxF"/>
    <property type="match status" value="1"/>
</dbReference>
<comment type="caution">
    <text evidence="3">The sequence shown here is derived from an EMBL/GenBank/DDBJ whole genome shotgun (WGS) entry which is preliminary data.</text>
</comment>
<protein>
    <submittedName>
        <fullName evidence="3">Putative secreted protein with PEP-CTERM sorting signal</fullName>
    </submittedName>
</protein>
<evidence type="ECO:0000256" key="1">
    <source>
        <dbReference type="SAM" id="SignalP"/>
    </source>
</evidence>
<organism evidence="3 4">
    <name type="scientific">Aquabacterium commune</name>
    <dbReference type="NCBI Taxonomy" id="70586"/>
    <lineage>
        <taxon>Bacteria</taxon>
        <taxon>Pseudomonadati</taxon>
        <taxon>Pseudomonadota</taxon>
        <taxon>Betaproteobacteria</taxon>
        <taxon>Burkholderiales</taxon>
        <taxon>Aquabacterium</taxon>
    </lineage>
</organism>
<dbReference type="AlphaFoldDB" id="A0A4R6R713"/>
<gene>
    <name evidence="3" type="ORF">EV672_107184</name>
</gene>
<dbReference type="Pfam" id="PF07589">
    <property type="entry name" value="PEP-CTERM"/>
    <property type="match status" value="1"/>
</dbReference>
<proteinExistence type="predicted"/>
<sequence>MSFKQLGAFGVAAGIAMTLGSSAWAATTSVSITFSTPLNTLPSASVQLPEPNVARTVQARDTFIDTYFFSLTETSDVFGGVSSPLAFFKGLTVKGLAFDSITLVAVGAVGGASSASSSALPSFTFEGLTAGNYQLTIAGHAIGSQGGSYIGELAAMPAVPEPGSIALVLSGLALVGAIARRQKA</sequence>
<feature type="domain" description="Ice-binding protein C-terminal" evidence="2">
    <location>
        <begin position="158"/>
        <end position="181"/>
    </location>
</feature>
<reference evidence="3 4" key="1">
    <citation type="submission" date="2019-03" db="EMBL/GenBank/DDBJ databases">
        <title>Genomic Encyclopedia of Type Strains, Phase IV (KMG-IV): sequencing the most valuable type-strain genomes for metagenomic binning, comparative biology and taxonomic classification.</title>
        <authorList>
            <person name="Goeker M."/>
        </authorList>
    </citation>
    <scope>NUCLEOTIDE SEQUENCE [LARGE SCALE GENOMIC DNA]</scope>
    <source>
        <strain evidence="3 4">DSM 11901</strain>
    </source>
</reference>
<evidence type="ECO:0000313" key="3">
    <source>
        <dbReference type="EMBL" id="TDP81753.1"/>
    </source>
</evidence>
<dbReference type="EMBL" id="SNXW01000007">
    <property type="protein sequence ID" value="TDP81753.1"/>
    <property type="molecule type" value="Genomic_DNA"/>
</dbReference>
<dbReference type="RefSeq" id="WP_166643569.1">
    <property type="nucleotide sequence ID" value="NZ_SNXW01000007.1"/>
</dbReference>
<feature type="chain" id="PRO_5020896413" evidence="1">
    <location>
        <begin position="26"/>
        <end position="184"/>
    </location>
</feature>
<dbReference type="NCBIfam" id="TIGR02595">
    <property type="entry name" value="PEP_CTERM"/>
    <property type="match status" value="1"/>
</dbReference>
<keyword evidence="1" id="KW-0732">Signal</keyword>
<dbReference type="InterPro" id="IPR013424">
    <property type="entry name" value="Ice-binding_C"/>
</dbReference>
<evidence type="ECO:0000313" key="4">
    <source>
        <dbReference type="Proteomes" id="UP000294593"/>
    </source>
</evidence>
<feature type="signal peptide" evidence="1">
    <location>
        <begin position="1"/>
        <end position="25"/>
    </location>
</feature>
<accession>A0A4R6R713</accession>